<evidence type="ECO:0000313" key="4">
    <source>
        <dbReference type="EMBL" id="KAJ5105745.1"/>
    </source>
</evidence>
<dbReference type="AlphaFoldDB" id="A0A9W9FST5"/>
<dbReference type="EMBL" id="JAPMSZ010000004">
    <property type="protein sequence ID" value="KAJ5105745.1"/>
    <property type="molecule type" value="Genomic_DNA"/>
</dbReference>
<dbReference type="Gene3D" id="3.40.30.10">
    <property type="entry name" value="Glutaredoxin"/>
    <property type="match status" value="1"/>
</dbReference>
<accession>A0A9W9FST5</accession>
<proteinExistence type="inferred from homology"/>
<dbReference type="PANTHER" id="PTHR44051:SF9">
    <property type="entry name" value="GLUTATHIONE S-TRANSFERASE 1"/>
    <property type="match status" value="1"/>
</dbReference>
<dbReference type="InterPro" id="IPR036282">
    <property type="entry name" value="Glutathione-S-Trfase_C_sf"/>
</dbReference>
<dbReference type="SFLD" id="SFLDG00358">
    <property type="entry name" value="Main_(cytGST)"/>
    <property type="match status" value="1"/>
</dbReference>
<comment type="caution">
    <text evidence="4">The sequence shown here is derived from an EMBL/GenBank/DDBJ whole genome shotgun (WGS) entry which is preliminary data.</text>
</comment>
<name>A0A9W9FST5_9EURO</name>
<feature type="domain" description="GST C-terminal" evidence="3">
    <location>
        <begin position="97"/>
        <end position="234"/>
    </location>
</feature>
<dbReference type="RefSeq" id="XP_056514741.1">
    <property type="nucleotide sequence ID" value="XM_056653674.1"/>
</dbReference>
<evidence type="ECO:0000259" key="3">
    <source>
        <dbReference type="PROSITE" id="PS50405"/>
    </source>
</evidence>
<dbReference type="PANTHER" id="PTHR44051">
    <property type="entry name" value="GLUTATHIONE S-TRANSFERASE-RELATED"/>
    <property type="match status" value="1"/>
</dbReference>
<keyword evidence="5" id="KW-1185">Reference proteome</keyword>
<feature type="domain" description="GST N-terminal" evidence="2">
    <location>
        <begin position="3"/>
        <end position="83"/>
    </location>
</feature>
<gene>
    <name evidence="4" type="ORF">NUU61_003092</name>
</gene>
<evidence type="ECO:0000259" key="2">
    <source>
        <dbReference type="PROSITE" id="PS50404"/>
    </source>
</evidence>
<reference evidence="4" key="2">
    <citation type="journal article" date="2023" name="IMA Fungus">
        <title>Comparative genomic study of the Penicillium genus elucidates a diverse pangenome and 15 lateral gene transfer events.</title>
        <authorList>
            <person name="Petersen C."/>
            <person name="Sorensen T."/>
            <person name="Nielsen M.R."/>
            <person name="Sondergaard T.E."/>
            <person name="Sorensen J.L."/>
            <person name="Fitzpatrick D.A."/>
            <person name="Frisvad J.C."/>
            <person name="Nielsen K.L."/>
        </authorList>
    </citation>
    <scope>NUCLEOTIDE SEQUENCE</scope>
    <source>
        <strain evidence="4">IBT 34128</strain>
    </source>
</reference>
<dbReference type="Pfam" id="PF13409">
    <property type="entry name" value="GST_N_2"/>
    <property type="match status" value="1"/>
</dbReference>
<dbReference type="InterPro" id="IPR036249">
    <property type="entry name" value="Thioredoxin-like_sf"/>
</dbReference>
<evidence type="ECO:0008006" key="6">
    <source>
        <dbReference type="Google" id="ProtNLM"/>
    </source>
</evidence>
<protein>
    <recommendedName>
        <fullName evidence="6">Glutathione S-transferase</fullName>
    </recommendedName>
</protein>
<dbReference type="InterPro" id="IPR010987">
    <property type="entry name" value="Glutathione-S-Trfase_C-like"/>
</dbReference>
<comment type="similarity">
    <text evidence="1">Belongs to the GST superfamily.</text>
</comment>
<dbReference type="CDD" id="cd03046">
    <property type="entry name" value="GST_N_GTT1_like"/>
    <property type="match status" value="1"/>
</dbReference>
<dbReference type="PROSITE" id="PS50404">
    <property type="entry name" value="GST_NTER"/>
    <property type="match status" value="1"/>
</dbReference>
<dbReference type="Gene3D" id="1.20.1050.10">
    <property type="match status" value="1"/>
</dbReference>
<evidence type="ECO:0000256" key="1">
    <source>
        <dbReference type="ARBA" id="ARBA00007409"/>
    </source>
</evidence>
<dbReference type="SFLD" id="SFLDG01150">
    <property type="entry name" value="Main.1:_Beta-like"/>
    <property type="match status" value="1"/>
</dbReference>
<evidence type="ECO:0000313" key="5">
    <source>
        <dbReference type="Proteomes" id="UP001141434"/>
    </source>
</evidence>
<dbReference type="Pfam" id="PF00043">
    <property type="entry name" value="GST_C"/>
    <property type="match status" value="1"/>
</dbReference>
<sequence>MAPSTLTIHHLQRSQSERILWLLEELSIPYNLELYQRSPLLAPTSLKKLTPQGSAPVLAEGDLLLSESMAIATYILTKHAPPSSNNNNNNTLTIPPEDPGYATYLYWLYFILTSLQPAGSTCMFVYFDPNIANDAPGRSFPRQRFQKQVTLVEQRLAEAPFLAGDRFTLVDVMALWCFTTQRTFLPWSLAPYPNIQAYVGRLTDRPAYKRAMDKGDHGLPILNGVEPGEKKAVF</sequence>
<dbReference type="PROSITE" id="PS50405">
    <property type="entry name" value="GST_CTER"/>
    <property type="match status" value="1"/>
</dbReference>
<dbReference type="Proteomes" id="UP001141434">
    <property type="component" value="Unassembled WGS sequence"/>
</dbReference>
<reference evidence="4" key="1">
    <citation type="submission" date="2022-11" db="EMBL/GenBank/DDBJ databases">
        <authorList>
            <person name="Petersen C."/>
        </authorList>
    </citation>
    <scope>NUCLEOTIDE SEQUENCE</scope>
    <source>
        <strain evidence="4">IBT 34128</strain>
    </source>
</reference>
<dbReference type="SUPFAM" id="SSF47616">
    <property type="entry name" value="GST C-terminal domain-like"/>
    <property type="match status" value="1"/>
</dbReference>
<dbReference type="InterPro" id="IPR004046">
    <property type="entry name" value="GST_C"/>
</dbReference>
<dbReference type="GeneID" id="81392842"/>
<dbReference type="OrthoDB" id="2309723at2759"/>
<dbReference type="InterPro" id="IPR004045">
    <property type="entry name" value="Glutathione_S-Trfase_N"/>
</dbReference>
<dbReference type="SFLD" id="SFLDS00019">
    <property type="entry name" value="Glutathione_Transferase_(cytos"/>
    <property type="match status" value="1"/>
</dbReference>
<organism evidence="4 5">
    <name type="scientific">Penicillium alfredii</name>
    <dbReference type="NCBI Taxonomy" id="1506179"/>
    <lineage>
        <taxon>Eukaryota</taxon>
        <taxon>Fungi</taxon>
        <taxon>Dikarya</taxon>
        <taxon>Ascomycota</taxon>
        <taxon>Pezizomycotina</taxon>
        <taxon>Eurotiomycetes</taxon>
        <taxon>Eurotiomycetidae</taxon>
        <taxon>Eurotiales</taxon>
        <taxon>Aspergillaceae</taxon>
        <taxon>Penicillium</taxon>
    </lineage>
</organism>
<dbReference type="InterPro" id="IPR040079">
    <property type="entry name" value="Glutathione_S-Trfase"/>
</dbReference>
<dbReference type="SUPFAM" id="SSF52833">
    <property type="entry name" value="Thioredoxin-like"/>
    <property type="match status" value="1"/>
</dbReference>